<gene>
    <name evidence="8" type="primary">ATG17</name>
    <name evidence="8" type="ORF">CAAN4_E13190</name>
</gene>
<comment type="similarity">
    <text evidence="1 6">Belongs to the ATG17 family.</text>
</comment>
<dbReference type="Proteomes" id="UP001497600">
    <property type="component" value="Chromosome E"/>
</dbReference>
<dbReference type="PANTHER" id="PTHR28005">
    <property type="entry name" value="AUTOPHAGY-RELATED PROTEIN 17"/>
    <property type="match status" value="1"/>
</dbReference>
<evidence type="ECO:0000256" key="2">
    <source>
        <dbReference type="ARBA" id="ARBA00013806"/>
    </source>
</evidence>
<evidence type="ECO:0000259" key="7">
    <source>
        <dbReference type="Pfam" id="PF04108"/>
    </source>
</evidence>
<dbReference type="PANTHER" id="PTHR28005:SF1">
    <property type="entry name" value="AUTOPHAGY-RELATED PROTEIN 17"/>
    <property type="match status" value="1"/>
</dbReference>
<evidence type="ECO:0000313" key="8">
    <source>
        <dbReference type="EMBL" id="CAK7909098.1"/>
    </source>
</evidence>
<dbReference type="InterPro" id="IPR045326">
    <property type="entry name" value="ATG17-like_dom"/>
</dbReference>
<evidence type="ECO:0000256" key="3">
    <source>
        <dbReference type="ARBA" id="ARBA00022490"/>
    </source>
</evidence>
<feature type="domain" description="Autophagy protein ATG17-like" evidence="7">
    <location>
        <begin position="13"/>
        <end position="392"/>
    </location>
</feature>
<comment type="function">
    <text evidence="6">Autophagy-specific protein that functions in response to autophagy-inducing signals as a scaffold to recruit other ATG proteins to organize preautophagosomal structure (PAS) formation. Modulates the timing and magnitude of the autophagy response, such as the size of the sequestering vesicles. Plays particularly a role in pexophagy and nucleophagy.</text>
</comment>
<sequence length="435" mass="50076">MLSSWTSDAKAILENSQKISLQAEEKLQKTSYQLNQRLPRRLHYSSTIFTSLKDHHRRCTALISSLESLPSLATSKIDTSSLTTLLQVISQLQATRVPEFVLSHHSNTPAQFPKHSRSTLADFISSDSIDLLKLNIERYESNYKKISNLVSSEYISSIKSSFSATVKTHAKILKLYNETMYDSPKVKHSQILKENTALEAELASILHSLTNHYDQCTLALSLQKSSTSSTLNLDILERDALELPEVAKEVQSIYDIIVNNDIRATELSNKRLVELQHLDESIEQQMEFYKSFKDTNITKYVTLHMAAEEMLQSQAALIGPQVETIESLIYHYKQFLSIYKKNYFSELHYEEYVYPRMFLSKLTKFLDEELAQVQKQERERRKIWLEKYGDFIPKEFRLPGEAEYPTVVQVITEGLDAARDEPDVERKLLDLISSS</sequence>
<dbReference type="InterPro" id="IPR007240">
    <property type="entry name" value="Atg17"/>
</dbReference>
<dbReference type="EMBL" id="OZ004257">
    <property type="protein sequence ID" value="CAK7909098.1"/>
    <property type="molecule type" value="Genomic_DNA"/>
</dbReference>
<organism evidence="8 9">
    <name type="scientific">[Candida] anglica</name>
    <dbReference type="NCBI Taxonomy" id="148631"/>
    <lineage>
        <taxon>Eukaryota</taxon>
        <taxon>Fungi</taxon>
        <taxon>Dikarya</taxon>
        <taxon>Ascomycota</taxon>
        <taxon>Saccharomycotina</taxon>
        <taxon>Pichiomycetes</taxon>
        <taxon>Debaryomycetaceae</taxon>
        <taxon>Kurtzmaniella</taxon>
    </lineage>
</organism>
<accession>A0ABP0EDE7</accession>
<protein>
    <recommendedName>
        <fullName evidence="2 6">Autophagy-related protein 17</fullName>
    </recommendedName>
</protein>
<name>A0ABP0EDE7_9ASCO</name>
<evidence type="ECO:0000313" key="9">
    <source>
        <dbReference type="Proteomes" id="UP001497600"/>
    </source>
</evidence>
<keyword evidence="3 6" id="KW-0963">Cytoplasm</keyword>
<keyword evidence="5" id="KW-0472">Membrane</keyword>
<dbReference type="Pfam" id="PF04108">
    <property type="entry name" value="ATG17_like"/>
    <property type="match status" value="1"/>
</dbReference>
<evidence type="ECO:0000256" key="4">
    <source>
        <dbReference type="ARBA" id="ARBA00023006"/>
    </source>
</evidence>
<proteinExistence type="inferred from homology"/>
<reference evidence="8 9" key="1">
    <citation type="submission" date="2024-01" db="EMBL/GenBank/DDBJ databases">
        <authorList>
            <consortium name="Genoscope - CEA"/>
            <person name="William W."/>
        </authorList>
    </citation>
    <scope>NUCLEOTIDE SEQUENCE [LARGE SCALE GENOMIC DNA]</scope>
    <source>
        <strain evidence="8 9">29B2s-10</strain>
    </source>
</reference>
<evidence type="ECO:0000256" key="6">
    <source>
        <dbReference type="RuleBase" id="RU368080"/>
    </source>
</evidence>
<evidence type="ECO:0000256" key="5">
    <source>
        <dbReference type="ARBA" id="ARBA00023136"/>
    </source>
</evidence>
<evidence type="ECO:0000256" key="1">
    <source>
        <dbReference type="ARBA" id="ARBA00006259"/>
    </source>
</evidence>
<comment type="subcellular location">
    <subcellularLocation>
        <location evidence="6">Cytoplasm</location>
    </subcellularLocation>
    <subcellularLocation>
        <location evidence="6">Preautophagosomal structure membrane</location>
        <topology evidence="6">Peripheral membrane protein</topology>
    </subcellularLocation>
</comment>
<keyword evidence="4 6" id="KW-0072">Autophagy</keyword>
<keyword evidence="9" id="KW-1185">Reference proteome</keyword>